<organism evidence="1 2">
    <name type="scientific">Cetraspora pellucida</name>
    <dbReference type="NCBI Taxonomy" id="1433469"/>
    <lineage>
        <taxon>Eukaryota</taxon>
        <taxon>Fungi</taxon>
        <taxon>Fungi incertae sedis</taxon>
        <taxon>Mucoromycota</taxon>
        <taxon>Glomeromycotina</taxon>
        <taxon>Glomeromycetes</taxon>
        <taxon>Diversisporales</taxon>
        <taxon>Gigasporaceae</taxon>
        <taxon>Cetraspora</taxon>
    </lineage>
</organism>
<dbReference type="Proteomes" id="UP000789366">
    <property type="component" value="Unassembled WGS sequence"/>
</dbReference>
<dbReference type="EMBL" id="CAJVPW010030277">
    <property type="protein sequence ID" value="CAG8723540.1"/>
    <property type="molecule type" value="Genomic_DNA"/>
</dbReference>
<protein>
    <submittedName>
        <fullName evidence="1">2211_t:CDS:1</fullName>
    </submittedName>
</protein>
<sequence>YEEDQISINNKISLDNMISDYSTTLLIEKIIDLEIENSESSVVEMAYTVSPTDLDYDPCDVLNNFLEYKKQNE</sequence>
<comment type="caution">
    <text evidence="1">The sequence shown here is derived from an EMBL/GenBank/DDBJ whole genome shotgun (WGS) entry which is preliminary data.</text>
</comment>
<name>A0ACA9PYY0_9GLOM</name>
<evidence type="ECO:0000313" key="1">
    <source>
        <dbReference type="EMBL" id="CAG8723540.1"/>
    </source>
</evidence>
<accession>A0ACA9PYY0</accession>
<reference evidence="1" key="1">
    <citation type="submission" date="2021-06" db="EMBL/GenBank/DDBJ databases">
        <authorList>
            <person name="Kallberg Y."/>
            <person name="Tangrot J."/>
            <person name="Rosling A."/>
        </authorList>
    </citation>
    <scope>NUCLEOTIDE SEQUENCE</scope>
    <source>
        <strain evidence="1">28 12/20/2015</strain>
    </source>
</reference>
<evidence type="ECO:0000313" key="2">
    <source>
        <dbReference type="Proteomes" id="UP000789366"/>
    </source>
</evidence>
<feature type="non-terminal residue" evidence="1">
    <location>
        <position position="1"/>
    </location>
</feature>
<proteinExistence type="predicted"/>
<gene>
    <name evidence="1" type="ORF">SPELUC_LOCUS12597</name>
</gene>
<keyword evidence="2" id="KW-1185">Reference proteome</keyword>